<accession>A0A1C1C9R3</accession>
<comment type="caution">
    <text evidence="1">The sequence shown here is derived from an EMBL/GenBank/DDBJ whole genome shotgun (WGS) entry which is preliminary data.</text>
</comment>
<organism evidence="1 2">
    <name type="scientific">Cladophialophora carrionii</name>
    <dbReference type="NCBI Taxonomy" id="86049"/>
    <lineage>
        <taxon>Eukaryota</taxon>
        <taxon>Fungi</taxon>
        <taxon>Dikarya</taxon>
        <taxon>Ascomycota</taxon>
        <taxon>Pezizomycotina</taxon>
        <taxon>Eurotiomycetes</taxon>
        <taxon>Chaetothyriomycetidae</taxon>
        <taxon>Chaetothyriales</taxon>
        <taxon>Herpotrichiellaceae</taxon>
        <taxon>Cladophialophora</taxon>
    </lineage>
</organism>
<dbReference type="STRING" id="86049.A0A1C1C9R3"/>
<proteinExistence type="predicted"/>
<gene>
    <name evidence="1" type="ORF">CLCR_06447</name>
</gene>
<dbReference type="AlphaFoldDB" id="A0A1C1C9R3"/>
<reference evidence="2" key="1">
    <citation type="submission" date="2015-07" db="EMBL/GenBank/DDBJ databases">
        <authorList>
            <person name="Teixeira M.M."/>
            <person name="Souza R.C."/>
            <person name="Almeida L.G."/>
            <person name="Vicente V.A."/>
            <person name="de Hoog S."/>
            <person name="Bocca A.L."/>
            <person name="de Almeida S.R."/>
            <person name="Vasconcelos A.T."/>
            <person name="Felipe M.S."/>
        </authorList>
    </citation>
    <scope>NUCLEOTIDE SEQUENCE [LARGE SCALE GENOMIC DNA]</scope>
    <source>
        <strain evidence="2">KSF</strain>
    </source>
</reference>
<dbReference type="EMBL" id="LGRB01000020">
    <property type="protein sequence ID" value="OCT45182.1"/>
    <property type="molecule type" value="Genomic_DNA"/>
</dbReference>
<sequence>MAPKGERTFNESAELVRLIHQYKVLFLDPGPSNRTQRWAEPYKHLLDQIVEIQAIRFDTYPPASHHDVEGACRRKLLVRKIQANAIRCKRERDNEAGWINNVASLVFERVNGIEFVW</sequence>
<name>A0A1C1C9R3_9EURO</name>
<dbReference type="VEuPathDB" id="FungiDB:CLCR_06447"/>
<evidence type="ECO:0000313" key="2">
    <source>
        <dbReference type="Proteomes" id="UP000094526"/>
    </source>
</evidence>
<protein>
    <submittedName>
        <fullName evidence="1">Uncharacterized protein</fullName>
    </submittedName>
</protein>
<dbReference type="Proteomes" id="UP000094526">
    <property type="component" value="Unassembled WGS sequence"/>
</dbReference>
<evidence type="ECO:0000313" key="1">
    <source>
        <dbReference type="EMBL" id="OCT45182.1"/>
    </source>
</evidence>
<keyword evidence="2" id="KW-1185">Reference proteome</keyword>